<evidence type="ECO:0000313" key="2">
    <source>
        <dbReference type="EMBL" id="GFD60512.1"/>
    </source>
</evidence>
<evidence type="ECO:0000256" key="1">
    <source>
        <dbReference type="SAM" id="MobiDB-lite"/>
    </source>
</evidence>
<feature type="region of interest" description="Disordered" evidence="1">
    <location>
        <begin position="51"/>
        <end position="80"/>
    </location>
</feature>
<reference evidence="2" key="1">
    <citation type="journal article" date="2019" name="Sci. Rep.">
        <title>Draft genome of Tanacetum cinerariifolium, the natural source of mosquito coil.</title>
        <authorList>
            <person name="Yamashiro T."/>
            <person name="Shiraishi A."/>
            <person name="Satake H."/>
            <person name="Nakayama K."/>
        </authorList>
    </citation>
    <scope>NUCLEOTIDE SEQUENCE</scope>
</reference>
<protein>
    <submittedName>
        <fullName evidence="2">Uncharacterized protein</fullName>
    </submittedName>
</protein>
<feature type="non-terminal residue" evidence="2">
    <location>
        <position position="80"/>
    </location>
</feature>
<comment type="caution">
    <text evidence="2">The sequence shown here is derived from an EMBL/GenBank/DDBJ whole genome shotgun (WGS) entry which is preliminary data.</text>
</comment>
<organism evidence="2">
    <name type="scientific">Tanacetum cinerariifolium</name>
    <name type="common">Dalmatian daisy</name>
    <name type="synonym">Chrysanthemum cinerariifolium</name>
    <dbReference type="NCBI Taxonomy" id="118510"/>
    <lineage>
        <taxon>Eukaryota</taxon>
        <taxon>Viridiplantae</taxon>
        <taxon>Streptophyta</taxon>
        <taxon>Embryophyta</taxon>
        <taxon>Tracheophyta</taxon>
        <taxon>Spermatophyta</taxon>
        <taxon>Magnoliopsida</taxon>
        <taxon>eudicotyledons</taxon>
        <taxon>Gunneridae</taxon>
        <taxon>Pentapetalae</taxon>
        <taxon>asterids</taxon>
        <taxon>campanulids</taxon>
        <taxon>Asterales</taxon>
        <taxon>Asteraceae</taxon>
        <taxon>Asteroideae</taxon>
        <taxon>Anthemideae</taxon>
        <taxon>Anthemidinae</taxon>
        <taxon>Tanacetum</taxon>
    </lineage>
</organism>
<dbReference type="AlphaFoldDB" id="A0A699XKG9"/>
<gene>
    <name evidence="2" type="ORF">Tci_932481</name>
</gene>
<accession>A0A699XKG9</accession>
<name>A0A699XKG9_TANCI</name>
<dbReference type="EMBL" id="BKCJ011878598">
    <property type="protein sequence ID" value="GFD60512.1"/>
    <property type="molecule type" value="Genomic_DNA"/>
</dbReference>
<feature type="non-terminal residue" evidence="2">
    <location>
        <position position="1"/>
    </location>
</feature>
<proteinExistence type="predicted"/>
<sequence length="80" mass="8670">DQGRDGRSVYGQGLPAVDRRQVYLMLITGKATLGGAGAGALWLLPAVPHPTGIDPGRRSDRILPYRYEAPGTEQRRGRRG</sequence>